<feature type="transmembrane region" description="Helical" evidence="9">
    <location>
        <begin position="364"/>
        <end position="389"/>
    </location>
</feature>
<feature type="transmembrane region" description="Helical" evidence="9">
    <location>
        <begin position="401"/>
        <end position="422"/>
    </location>
</feature>
<evidence type="ECO:0000256" key="3">
    <source>
        <dbReference type="ARBA" id="ARBA00022448"/>
    </source>
</evidence>
<dbReference type="InterPro" id="IPR005828">
    <property type="entry name" value="MFS_sugar_transport-like"/>
</dbReference>
<feature type="region of interest" description="Disordered" evidence="8">
    <location>
        <begin position="477"/>
        <end position="498"/>
    </location>
</feature>
<feature type="transmembrane region" description="Helical" evidence="9">
    <location>
        <begin position="87"/>
        <end position="106"/>
    </location>
</feature>
<dbReference type="Gene3D" id="1.20.1250.20">
    <property type="entry name" value="MFS general substrate transporter like domains"/>
    <property type="match status" value="1"/>
</dbReference>
<comment type="similarity">
    <text evidence="2 7">Belongs to the major facilitator superfamily. Sugar transporter (TC 2.A.1.1) family.</text>
</comment>
<feature type="transmembrane region" description="Helical" evidence="9">
    <location>
        <begin position="309"/>
        <end position="326"/>
    </location>
</feature>
<evidence type="ECO:0000256" key="7">
    <source>
        <dbReference type="RuleBase" id="RU003346"/>
    </source>
</evidence>
<dbReference type="FunFam" id="1.20.1250.20:FF:000134">
    <property type="entry name" value="MFS sugar transporter protein"/>
    <property type="match status" value="1"/>
</dbReference>
<feature type="transmembrane region" description="Helical" evidence="9">
    <location>
        <begin position="333"/>
        <end position="352"/>
    </location>
</feature>
<dbReference type="SUPFAM" id="SSF103473">
    <property type="entry name" value="MFS general substrate transporter"/>
    <property type="match status" value="1"/>
</dbReference>
<keyword evidence="4 9" id="KW-0812">Transmembrane</keyword>
<dbReference type="InterPro" id="IPR005829">
    <property type="entry name" value="Sugar_transporter_CS"/>
</dbReference>
<reference evidence="11 12" key="1">
    <citation type="journal article" date="2018" name="IMA Fungus">
        <title>IMA Genome-F 9: Draft genome sequence of Annulohypoxylon stygium, Aspergillus mulundensis, Berkeleyomyces basicola (syn. Thielaviopsis basicola), Ceratocystis smalleyi, two Cercospora beticola strains, Coleophoma cylindrospora, Fusarium fracticaudum, Phialophora cf. hyalina, and Morchella septimelata.</title>
        <authorList>
            <person name="Wingfield B.D."/>
            <person name="Bills G.F."/>
            <person name="Dong Y."/>
            <person name="Huang W."/>
            <person name="Nel W.J."/>
            <person name="Swalarsk-Parry B.S."/>
            <person name="Vaghefi N."/>
            <person name="Wilken P.M."/>
            <person name="An Z."/>
            <person name="de Beer Z.W."/>
            <person name="De Vos L."/>
            <person name="Chen L."/>
            <person name="Duong T.A."/>
            <person name="Gao Y."/>
            <person name="Hammerbacher A."/>
            <person name="Kikkert J.R."/>
            <person name="Li Y."/>
            <person name="Li H."/>
            <person name="Li K."/>
            <person name="Li Q."/>
            <person name="Liu X."/>
            <person name="Ma X."/>
            <person name="Naidoo K."/>
            <person name="Pethybridge S.J."/>
            <person name="Sun J."/>
            <person name="Steenkamp E.T."/>
            <person name="van der Nest M.A."/>
            <person name="van Wyk S."/>
            <person name="Wingfield M.J."/>
            <person name="Xiong C."/>
            <person name="Yue Q."/>
            <person name="Zhang X."/>
        </authorList>
    </citation>
    <scope>NUCLEOTIDE SEQUENCE [LARGE SCALE GENOMIC DNA]</scope>
    <source>
        <strain evidence="11 12">BP6252</strain>
    </source>
</reference>
<sequence>MRDIKVYIPKNSGFVQVLLVLASCIFATTTGYDSAVMTGFNIIPAYANYFKLDTVTRSVLTAVSFVGAIVSALSFGPICNKIGRKNTIIVSAFIKFLGIGLMAGAQSYGMFLAARVVLGFGSGISGIGTPTWLAETLPYKRRGSGLSLIFAVYFVGSLTAAGVTYGCSALSGNIGWRLPSALQGMFSGASLLIVLFCPESPRWLIYMGRTEEALQVVAYTHSNGDIAALETVAQHQEIIDNITWERENGETLSYAQVFRTASARKRILLVFSMVIFSTLTGNSIITYFLGSVLDQAGVTNSHTQLEINIVLQAWNLVCALVGSQLVDRIGRRTMALASVGCCTVFLFLLGGLTKLYGGSANTSGNYAVVAVIFLFQGSYAFGVTNLTLLYPPEVLSYSIRATGMAIFTAGNFSFTIFTVFAMPLALKHIGYKMYLINACWDVLQVAFIYFLWVETSGKTLEEIEAYFDGENHGDTENLGKEMLGGKNATSSVEPVDAR</sequence>
<dbReference type="InterPro" id="IPR020846">
    <property type="entry name" value="MFS_dom"/>
</dbReference>
<comment type="subcellular location">
    <subcellularLocation>
        <location evidence="1">Membrane</location>
        <topology evidence="1">Multi-pass membrane protein</topology>
    </subcellularLocation>
</comment>
<dbReference type="PROSITE" id="PS50850">
    <property type="entry name" value="MFS"/>
    <property type="match status" value="1"/>
</dbReference>
<dbReference type="InterPro" id="IPR036259">
    <property type="entry name" value="MFS_trans_sf"/>
</dbReference>
<evidence type="ECO:0000256" key="5">
    <source>
        <dbReference type="ARBA" id="ARBA00022989"/>
    </source>
</evidence>
<feature type="transmembrane region" description="Helical" evidence="9">
    <location>
        <begin position="55"/>
        <end position="75"/>
    </location>
</feature>
<comment type="caution">
    <text evidence="11">The sequence shown here is derived from an EMBL/GenBank/DDBJ whole genome shotgun (WGS) entry which is preliminary data.</text>
</comment>
<feature type="domain" description="Major facilitator superfamily (MFS) profile" evidence="10">
    <location>
        <begin position="19"/>
        <end position="456"/>
    </location>
</feature>
<evidence type="ECO:0000256" key="8">
    <source>
        <dbReference type="SAM" id="MobiDB-lite"/>
    </source>
</evidence>
<dbReference type="PANTHER" id="PTHR48022:SF31">
    <property type="entry name" value="HEXOSE TRANSPORTER"/>
    <property type="match status" value="1"/>
</dbReference>
<protein>
    <recommendedName>
        <fullName evidence="10">Major facilitator superfamily (MFS) profile domain-containing protein</fullName>
    </recommendedName>
</protein>
<dbReference type="PROSITE" id="PS00216">
    <property type="entry name" value="SUGAR_TRANSPORT_1"/>
    <property type="match status" value="1"/>
</dbReference>
<keyword evidence="12" id="KW-1185">Reference proteome</keyword>
<dbReference type="OrthoDB" id="4540492at2759"/>
<feature type="transmembrane region" description="Helical" evidence="9">
    <location>
        <begin position="434"/>
        <end position="453"/>
    </location>
</feature>
<accession>A0A3D8QPP6</accession>
<evidence type="ECO:0000256" key="1">
    <source>
        <dbReference type="ARBA" id="ARBA00004141"/>
    </source>
</evidence>
<dbReference type="Pfam" id="PF00083">
    <property type="entry name" value="Sugar_tr"/>
    <property type="match status" value="1"/>
</dbReference>
<keyword evidence="5 9" id="KW-1133">Transmembrane helix</keyword>
<organism evidence="11 12">
    <name type="scientific">Coleophoma cylindrospora</name>
    <dbReference type="NCBI Taxonomy" id="1849047"/>
    <lineage>
        <taxon>Eukaryota</taxon>
        <taxon>Fungi</taxon>
        <taxon>Dikarya</taxon>
        <taxon>Ascomycota</taxon>
        <taxon>Pezizomycotina</taxon>
        <taxon>Leotiomycetes</taxon>
        <taxon>Helotiales</taxon>
        <taxon>Dermateaceae</taxon>
        <taxon>Coleophoma</taxon>
    </lineage>
</organism>
<feature type="transmembrane region" description="Helical" evidence="9">
    <location>
        <begin position="112"/>
        <end position="134"/>
    </location>
</feature>
<dbReference type="PANTHER" id="PTHR48022">
    <property type="entry name" value="PLASTIDIC GLUCOSE TRANSPORTER 4"/>
    <property type="match status" value="1"/>
</dbReference>
<feature type="transmembrane region" description="Helical" evidence="9">
    <location>
        <begin position="267"/>
        <end position="289"/>
    </location>
</feature>
<dbReference type="GO" id="GO:0005351">
    <property type="term" value="F:carbohydrate:proton symporter activity"/>
    <property type="evidence" value="ECO:0007669"/>
    <property type="project" value="TreeGrafter"/>
</dbReference>
<dbReference type="NCBIfam" id="TIGR00879">
    <property type="entry name" value="SP"/>
    <property type="match status" value="1"/>
</dbReference>
<dbReference type="Proteomes" id="UP000256645">
    <property type="component" value="Unassembled WGS sequence"/>
</dbReference>
<keyword evidence="6 9" id="KW-0472">Membrane</keyword>
<evidence type="ECO:0000256" key="4">
    <source>
        <dbReference type="ARBA" id="ARBA00022692"/>
    </source>
</evidence>
<dbReference type="GO" id="GO:0016020">
    <property type="term" value="C:membrane"/>
    <property type="evidence" value="ECO:0007669"/>
    <property type="project" value="UniProtKB-SubCell"/>
</dbReference>
<evidence type="ECO:0000313" key="12">
    <source>
        <dbReference type="Proteomes" id="UP000256645"/>
    </source>
</evidence>
<dbReference type="PROSITE" id="PS51257">
    <property type="entry name" value="PROKAR_LIPOPROTEIN"/>
    <property type="match status" value="1"/>
</dbReference>
<dbReference type="InterPro" id="IPR003663">
    <property type="entry name" value="Sugar/inositol_transpt"/>
</dbReference>
<gene>
    <name evidence="11" type="ORF">BP6252_11324</name>
</gene>
<name>A0A3D8QPP6_9HELO</name>
<evidence type="ECO:0000256" key="6">
    <source>
        <dbReference type="ARBA" id="ARBA00023136"/>
    </source>
</evidence>
<dbReference type="InterPro" id="IPR050360">
    <property type="entry name" value="MFS_Sugar_Transporters"/>
</dbReference>
<dbReference type="AlphaFoldDB" id="A0A3D8QPP6"/>
<feature type="transmembrane region" description="Helical" evidence="9">
    <location>
        <begin position="146"/>
        <end position="166"/>
    </location>
</feature>
<dbReference type="EMBL" id="PDLM01000013">
    <property type="protein sequence ID" value="RDW63779.1"/>
    <property type="molecule type" value="Genomic_DNA"/>
</dbReference>
<keyword evidence="3 7" id="KW-0813">Transport</keyword>
<evidence type="ECO:0000256" key="2">
    <source>
        <dbReference type="ARBA" id="ARBA00010992"/>
    </source>
</evidence>
<proteinExistence type="inferred from homology"/>
<evidence type="ECO:0000313" key="11">
    <source>
        <dbReference type="EMBL" id="RDW63779.1"/>
    </source>
</evidence>
<evidence type="ECO:0000259" key="10">
    <source>
        <dbReference type="PROSITE" id="PS50850"/>
    </source>
</evidence>
<evidence type="ECO:0000256" key="9">
    <source>
        <dbReference type="SAM" id="Phobius"/>
    </source>
</evidence>
<feature type="transmembrane region" description="Helical" evidence="9">
    <location>
        <begin position="178"/>
        <end position="197"/>
    </location>
</feature>